<dbReference type="InterPro" id="IPR052559">
    <property type="entry name" value="V-haloperoxidase"/>
</dbReference>
<keyword evidence="4" id="KW-1185">Reference proteome</keyword>
<dbReference type="Proteomes" id="UP000242310">
    <property type="component" value="Unassembled WGS sequence"/>
</dbReference>
<gene>
    <name evidence="3" type="ORF">B0H94_11313</name>
</gene>
<dbReference type="CDD" id="cd03380">
    <property type="entry name" value="PAP2_like_1"/>
    <property type="match status" value="1"/>
</dbReference>
<dbReference type="PANTHER" id="PTHR34599">
    <property type="entry name" value="PEROXIDASE-RELATED"/>
    <property type="match status" value="1"/>
</dbReference>
<evidence type="ECO:0000313" key="4">
    <source>
        <dbReference type="Proteomes" id="UP000242310"/>
    </source>
</evidence>
<dbReference type="RefSeq" id="WP_106589542.1">
    <property type="nucleotide sequence ID" value="NZ_PYAV01000013.1"/>
</dbReference>
<dbReference type="Pfam" id="PF01569">
    <property type="entry name" value="PAP2"/>
    <property type="match status" value="1"/>
</dbReference>
<dbReference type="InterPro" id="IPR000326">
    <property type="entry name" value="PAP2/HPO"/>
</dbReference>
<dbReference type="Gene3D" id="1.10.606.20">
    <property type="match status" value="1"/>
</dbReference>
<dbReference type="SUPFAM" id="SSF48317">
    <property type="entry name" value="Acid phosphatase/Vanadium-dependent haloperoxidase"/>
    <property type="match status" value="1"/>
</dbReference>
<protein>
    <submittedName>
        <fullName evidence="3">PAP2 superfamily protein</fullName>
    </submittedName>
</protein>
<dbReference type="InterPro" id="IPR036938">
    <property type="entry name" value="PAP2/HPO_sf"/>
</dbReference>
<dbReference type="EMBL" id="PYAV01000013">
    <property type="protein sequence ID" value="PSL42727.1"/>
    <property type="molecule type" value="Genomic_DNA"/>
</dbReference>
<comment type="caution">
    <text evidence="3">The sequence shown here is derived from an EMBL/GenBank/DDBJ whole genome shotgun (WGS) entry which is preliminary data.</text>
</comment>
<dbReference type="AlphaFoldDB" id="A0A2P8H918"/>
<evidence type="ECO:0000256" key="1">
    <source>
        <dbReference type="SAM" id="MobiDB-lite"/>
    </source>
</evidence>
<organism evidence="3 4">
    <name type="scientific">Salsuginibacillus halophilus</name>
    <dbReference type="NCBI Taxonomy" id="517424"/>
    <lineage>
        <taxon>Bacteria</taxon>
        <taxon>Bacillati</taxon>
        <taxon>Bacillota</taxon>
        <taxon>Bacilli</taxon>
        <taxon>Bacillales</taxon>
        <taxon>Bacillaceae</taxon>
        <taxon>Salsuginibacillus</taxon>
    </lineage>
</organism>
<proteinExistence type="predicted"/>
<feature type="compositionally biased region" description="Basic and acidic residues" evidence="1">
    <location>
        <begin position="278"/>
        <end position="295"/>
    </location>
</feature>
<evidence type="ECO:0000259" key="2">
    <source>
        <dbReference type="Pfam" id="PF01569"/>
    </source>
</evidence>
<feature type="domain" description="Phosphatidic acid phosphatase type 2/haloperoxidase" evidence="2">
    <location>
        <begin position="134"/>
        <end position="232"/>
    </location>
</feature>
<evidence type="ECO:0000313" key="3">
    <source>
        <dbReference type="EMBL" id="PSL42727.1"/>
    </source>
</evidence>
<feature type="region of interest" description="Disordered" evidence="1">
    <location>
        <begin position="275"/>
        <end position="295"/>
    </location>
</feature>
<dbReference type="OrthoDB" id="7793240at2"/>
<reference evidence="3 4" key="1">
    <citation type="submission" date="2018-03" db="EMBL/GenBank/DDBJ databases">
        <title>Genomic Encyclopedia of Type Strains, Phase III (KMG-III): the genomes of soil and plant-associated and newly described type strains.</title>
        <authorList>
            <person name="Whitman W."/>
        </authorList>
    </citation>
    <scope>NUCLEOTIDE SEQUENCE [LARGE SCALE GENOMIC DNA]</scope>
    <source>
        <strain evidence="3 4">CGMCC 1.07653</strain>
    </source>
</reference>
<accession>A0A2P8H918</accession>
<name>A0A2P8H918_9BACI</name>
<sequence length="295" mass="33465">MSFNYLRWSQVAYAGERTSPKDGVTPNAGSWPLFYFSRDQRGFLTPEGDPFDVPVADPNHIPFEQELQAVHSALANADRRGVALAEYYGTGVPTKQWTPVADRLIDTYGVTPVEAARILAVLHQALQDTMVVVWAEKYKWDVARPNQYDQELRTLLCTPRFPAYPSGHSALSGCAEEILSYFFPGERRPLHQVAEDNALSRLIAGVHFPADNTEGLKLGRTMGHFIVQQLHEDTDAEGRPVDRRFHENLQADIFPRRYEQFIPFEFPKRCSSLVETKSGPEKEKNEEVAKPKLYI</sequence>
<dbReference type="PANTHER" id="PTHR34599:SF1">
    <property type="entry name" value="PHOSPHATIDIC ACID PHOSPHATASE TYPE 2_HALOPEROXIDASE DOMAIN-CONTAINING PROTEIN"/>
    <property type="match status" value="1"/>
</dbReference>